<dbReference type="Proteomes" id="UP000305282">
    <property type="component" value="Unassembled WGS sequence"/>
</dbReference>
<keyword evidence="2" id="KW-1185">Reference proteome</keyword>
<dbReference type="RefSeq" id="WP_136448385.1">
    <property type="nucleotide sequence ID" value="NZ_SSXH01000302.1"/>
</dbReference>
<sequence length="61" mass="6572">MAATKTRQVRIDPEAWKAFGDALESVGEVDRSTALRLFAEWATADPRGALAAVRAALTEGR</sequence>
<name>A0A4S5EPL0_9ACTN</name>
<organism evidence="1 2">
    <name type="scientific">Candidatus Frankia alpina</name>
    <dbReference type="NCBI Taxonomy" id="2699483"/>
    <lineage>
        <taxon>Bacteria</taxon>
        <taxon>Bacillati</taxon>
        <taxon>Actinomycetota</taxon>
        <taxon>Actinomycetes</taxon>
        <taxon>Frankiales</taxon>
        <taxon>Frankiaceae</taxon>
        <taxon>Frankia</taxon>
    </lineage>
</organism>
<comment type="caution">
    <text evidence="1">The sequence shown here is derived from an EMBL/GenBank/DDBJ whole genome shotgun (WGS) entry which is preliminary data.</text>
</comment>
<evidence type="ECO:0000313" key="2">
    <source>
        <dbReference type="Proteomes" id="UP000305282"/>
    </source>
</evidence>
<dbReference type="OrthoDB" id="3542807at2"/>
<accession>A0A4S5EPL0</accession>
<proteinExistence type="predicted"/>
<protein>
    <submittedName>
        <fullName evidence="1">Uncharacterized protein</fullName>
    </submittedName>
</protein>
<reference evidence="1 2" key="1">
    <citation type="submission" date="2019-04" db="EMBL/GenBank/DDBJ databases">
        <title>Draft genome sequences for three unisolated Alnus-infective Frankia Sp+ strains, AgTrS, AiOr and AvVan, the first sequenced Frankia strains able to sporulate in-planta.</title>
        <authorList>
            <person name="Bethencourt L."/>
            <person name="Vautrin F."/>
            <person name="Taib N."/>
            <person name="Dubost A."/>
            <person name="Castro-Garcia L."/>
            <person name="Imbaud O."/>
            <person name="Abrouk D."/>
            <person name="Fournier P."/>
            <person name="Briolay J."/>
            <person name="Nguyen A."/>
            <person name="Normand P."/>
            <person name="Fernandez M.P."/>
            <person name="Brochier-Armanet C."/>
            <person name="Herrera-Belaroussi A."/>
        </authorList>
    </citation>
    <scope>NUCLEOTIDE SEQUENCE [LARGE SCALE GENOMIC DNA]</scope>
    <source>
        <strain evidence="1 2">AvVan</strain>
    </source>
</reference>
<dbReference type="AlphaFoldDB" id="A0A4S5EPL0"/>
<dbReference type="EMBL" id="SSXH01000302">
    <property type="protein sequence ID" value="THJ74176.1"/>
    <property type="molecule type" value="Genomic_DNA"/>
</dbReference>
<gene>
    <name evidence="1" type="ORF">E7Y31_13020</name>
</gene>
<evidence type="ECO:0000313" key="1">
    <source>
        <dbReference type="EMBL" id="THJ74176.1"/>
    </source>
</evidence>